<name>A0A7D5NC35_9PROT</name>
<reference evidence="1 2" key="1">
    <citation type="journal article" date="2019" name="Microbiome">
        <title>Annotated bacterial chromosomes from frame-shift-corrected long-read metagenomic data.</title>
        <authorList>
            <person name="Arumugam K."/>
            <person name="Bagci C."/>
            <person name="Bessarab I."/>
            <person name="Beier S."/>
            <person name="Buchfink B."/>
            <person name="Gorska A."/>
            <person name="Qiu G."/>
            <person name="Huson D.H."/>
            <person name="Williams R.B.H."/>
        </authorList>
    </citation>
    <scope>NUCLEOTIDE SEQUENCE [LARGE SCALE GENOMIC DNA]</scope>
    <source>
        <strain evidence="1">SSA1</strain>
    </source>
</reference>
<dbReference type="Pfam" id="PF05107">
    <property type="entry name" value="Cas_Cas7"/>
    <property type="match status" value="1"/>
</dbReference>
<evidence type="ECO:0000313" key="2">
    <source>
        <dbReference type="Proteomes" id="UP000509684"/>
    </source>
</evidence>
<dbReference type="InterPro" id="IPR013418">
    <property type="entry name" value="CRISPR-assoc_prot_Cas7/Csd2"/>
</dbReference>
<dbReference type="NCBIfam" id="TIGR01595">
    <property type="entry name" value="cas_CT1132"/>
    <property type="match status" value="1"/>
</dbReference>
<dbReference type="Proteomes" id="UP000509684">
    <property type="component" value="Chromosome"/>
</dbReference>
<dbReference type="EMBL" id="CP058708">
    <property type="protein sequence ID" value="QLH51855.1"/>
    <property type="molecule type" value="Genomic_DNA"/>
</dbReference>
<dbReference type="GO" id="GO:0043571">
    <property type="term" value="P:maintenance of CRISPR repeat elements"/>
    <property type="evidence" value="ECO:0007669"/>
    <property type="project" value="InterPro"/>
</dbReference>
<protein>
    <submittedName>
        <fullName evidence="1">Type I-C CRISPR-associated protein Cas7/Csd2</fullName>
    </submittedName>
</protein>
<sequence>MNNDNQTAIKNRYEFLYLFDCERGNPNGDPDAGNSPRIDPEDMHGLVSDVAIKRRVRNYVQTKHGNRGGYAIFVEHSTNLNRPIAAAHEATDGAPAGGGNRSQVNKARDWMCQQFYDVRTFGAVMSTGANAGQVRGPVQVAFSRSIDPILPVDAAITRMAVAEKVKDAKTAADYLKWEELQQEDSLRTMGRKSLISYGLYATKGFVSAHLAQGTCFSDADLAELWEALANMYDHDRSASKGVMGCRDLFVFKHVGADNGDPLAQERQAMLGCAPAHHLLDLGRVIEVPALKHQGKLPRCYADYDVKVHLDRVPRGVELWRWSFTEKSLVKA</sequence>
<dbReference type="KEGG" id="acog:HWD57_20205"/>
<proteinExistence type="predicted"/>
<accession>A0A7D5NC35</accession>
<dbReference type="AlphaFoldDB" id="A0A7D5NC35"/>
<organism evidence="1 2">
    <name type="scientific">Candidatus Accumulibacter cognatus</name>
    <dbReference type="NCBI Taxonomy" id="2954383"/>
    <lineage>
        <taxon>Bacteria</taxon>
        <taxon>Pseudomonadati</taxon>
        <taxon>Pseudomonadota</taxon>
        <taxon>Betaproteobacteria</taxon>
        <taxon>Candidatus Accumulibacter</taxon>
    </lineage>
</organism>
<dbReference type="NCBIfam" id="TIGR02589">
    <property type="entry name" value="cas_Csd2"/>
    <property type="match status" value="1"/>
</dbReference>
<gene>
    <name evidence="1" type="primary">cas7c</name>
    <name evidence="1" type="ORF">HWD57_20205</name>
</gene>
<evidence type="ECO:0000313" key="1">
    <source>
        <dbReference type="EMBL" id="QLH51855.1"/>
    </source>
</evidence>
<dbReference type="InterPro" id="IPR006482">
    <property type="entry name" value="Cas7_Csh2/Csh2"/>
</dbReference>